<dbReference type="EMBL" id="MNQH01000004">
    <property type="protein sequence ID" value="OKY95620.1"/>
    <property type="molecule type" value="Genomic_DNA"/>
</dbReference>
<dbReference type="GO" id="GO:0005886">
    <property type="term" value="C:plasma membrane"/>
    <property type="evidence" value="ECO:0007669"/>
    <property type="project" value="UniProtKB-SubCell"/>
</dbReference>
<feature type="domain" description="ABC3 transporter permease C-terminal" evidence="8">
    <location>
        <begin position="289"/>
        <end position="400"/>
    </location>
</feature>
<feature type="transmembrane region" description="Helical" evidence="7">
    <location>
        <begin position="285"/>
        <end position="310"/>
    </location>
</feature>
<evidence type="ECO:0000256" key="3">
    <source>
        <dbReference type="ARBA" id="ARBA00022692"/>
    </source>
</evidence>
<evidence type="ECO:0000256" key="1">
    <source>
        <dbReference type="ARBA" id="ARBA00004651"/>
    </source>
</evidence>
<keyword evidence="2" id="KW-1003">Cell membrane</keyword>
<keyword evidence="4 7" id="KW-1133">Transmembrane helix</keyword>
<keyword evidence="3 7" id="KW-0812">Transmembrane</keyword>
<keyword evidence="5 7" id="KW-0472">Membrane</keyword>
<evidence type="ECO:0000256" key="5">
    <source>
        <dbReference type="ARBA" id="ARBA00023136"/>
    </source>
</evidence>
<dbReference type="GO" id="GO:0022857">
    <property type="term" value="F:transmembrane transporter activity"/>
    <property type="evidence" value="ECO:0007669"/>
    <property type="project" value="TreeGrafter"/>
</dbReference>
<evidence type="ECO:0000313" key="11">
    <source>
        <dbReference type="Proteomes" id="UP000187417"/>
    </source>
</evidence>
<dbReference type="AlphaFoldDB" id="A0A1Q6F9Q0"/>
<reference evidence="10 11" key="1">
    <citation type="journal article" date="2016" name="Nat. Biotechnol.">
        <title>Measurement of bacterial replication rates in microbial communities.</title>
        <authorList>
            <person name="Brown C.T."/>
            <person name="Olm M.R."/>
            <person name="Thomas B.C."/>
            <person name="Banfield J.F."/>
        </authorList>
    </citation>
    <scope>NUCLEOTIDE SEQUENCE [LARGE SCALE GENOMIC DNA]</scope>
    <source>
        <strain evidence="10">CAG:67_53_122</strain>
    </source>
</reference>
<dbReference type="InterPro" id="IPR050250">
    <property type="entry name" value="Macrolide_Exporter_MacB"/>
</dbReference>
<gene>
    <name evidence="10" type="ORF">BHV66_03355</name>
</gene>
<evidence type="ECO:0000256" key="6">
    <source>
        <dbReference type="ARBA" id="ARBA00038076"/>
    </source>
</evidence>
<comment type="similarity">
    <text evidence="6">Belongs to the ABC-4 integral membrane protein family.</text>
</comment>
<evidence type="ECO:0000259" key="9">
    <source>
        <dbReference type="Pfam" id="PF12704"/>
    </source>
</evidence>
<proteinExistence type="inferred from homology"/>
<dbReference type="Proteomes" id="UP000187417">
    <property type="component" value="Unassembled WGS sequence"/>
</dbReference>
<name>A0A1Q6F9Q0_9BACT</name>
<feature type="transmembrane region" description="Helical" evidence="7">
    <location>
        <begin position="339"/>
        <end position="360"/>
    </location>
</feature>
<evidence type="ECO:0000259" key="8">
    <source>
        <dbReference type="Pfam" id="PF02687"/>
    </source>
</evidence>
<dbReference type="STRING" id="28117.BHV66_03355"/>
<sequence length="420" mass="46408">MTGFFDTDRWNEIWQTISRNRRRSIMTALGVFWGIFMLIVLLGAGTGLGRMFRAQLGGTATNAIFIMSDRTSVPYEGMPTGRSWELDWDDLEALRKLPRIEYISAICWGNQRNMSHQDHKGEFGLMGYSPDMQQIAPQQILMGRYLNEVDELRQRKVCVIGLQVWRDLFPGGEDPTGKTIQIGSSYFTVVGVTKPLGGMMAFSDPERTVVIPALLVQQMYGLGRTIDMLALTGYADEPTQEVIQECRQSIAARHLIAPDDKKAIYFQDTSEMFGKITGLFRGISLLTWIVGLGTLLAGIVGISNIMLVLVRERTQEIGIRRAIGASPLTILSQILSESFILTFIAGIFGFGAGVGVLSIADSFYARAAQMDQHLPDISWQISFGMGMLALGILVLGSLLAGIIPATRALRIKAVDAIREE</sequence>
<dbReference type="InterPro" id="IPR003838">
    <property type="entry name" value="ABC3_permease_C"/>
</dbReference>
<dbReference type="Pfam" id="PF12704">
    <property type="entry name" value="MacB_PCD"/>
    <property type="match status" value="1"/>
</dbReference>
<evidence type="ECO:0000256" key="2">
    <source>
        <dbReference type="ARBA" id="ARBA00022475"/>
    </source>
</evidence>
<feature type="domain" description="MacB-like periplasmic core" evidence="9">
    <location>
        <begin position="24"/>
        <end position="229"/>
    </location>
</feature>
<dbReference type="InterPro" id="IPR025857">
    <property type="entry name" value="MacB_PCD"/>
</dbReference>
<dbReference type="PANTHER" id="PTHR30572:SF4">
    <property type="entry name" value="ABC TRANSPORTER PERMEASE YTRF"/>
    <property type="match status" value="1"/>
</dbReference>
<evidence type="ECO:0000313" key="10">
    <source>
        <dbReference type="EMBL" id="OKY95620.1"/>
    </source>
</evidence>
<comment type="caution">
    <text evidence="10">The sequence shown here is derived from an EMBL/GenBank/DDBJ whole genome shotgun (WGS) entry which is preliminary data.</text>
</comment>
<dbReference type="Pfam" id="PF02687">
    <property type="entry name" value="FtsX"/>
    <property type="match status" value="1"/>
</dbReference>
<accession>A0A1Q6F9Q0</accession>
<dbReference type="RefSeq" id="WP_278339067.1">
    <property type="nucleotide sequence ID" value="NZ_BAAFLA010000019.1"/>
</dbReference>
<feature type="transmembrane region" description="Helical" evidence="7">
    <location>
        <begin position="380"/>
        <end position="403"/>
    </location>
</feature>
<evidence type="ECO:0000256" key="4">
    <source>
        <dbReference type="ARBA" id="ARBA00022989"/>
    </source>
</evidence>
<comment type="subcellular location">
    <subcellularLocation>
        <location evidence="1">Cell membrane</location>
        <topology evidence="1">Multi-pass membrane protein</topology>
    </subcellularLocation>
</comment>
<protein>
    <submittedName>
        <fullName evidence="10">Peptide ABC transporter permease</fullName>
    </submittedName>
</protein>
<feature type="transmembrane region" description="Helical" evidence="7">
    <location>
        <begin position="25"/>
        <end position="45"/>
    </location>
</feature>
<dbReference type="PANTHER" id="PTHR30572">
    <property type="entry name" value="MEMBRANE COMPONENT OF TRANSPORTER-RELATED"/>
    <property type="match status" value="1"/>
</dbReference>
<organism evidence="10 11">
    <name type="scientific">Alistipes putredinis</name>
    <dbReference type="NCBI Taxonomy" id="28117"/>
    <lineage>
        <taxon>Bacteria</taxon>
        <taxon>Pseudomonadati</taxon>
        <taxon>Bacteroidota</taxon>
        <taxon>Bacteroidia</taxon>
        <taxon>Bacteroidales</taxon>
        <taxon>Rikenellaceae</taxon>
        <taxon>Alistipes</taxon>
    </lineage>
</organism>
<evidence type="ECO:0000256" key="7">
    <source>
        <dbReference type="SAM" id="Phobius"/>
    </source>
</evidence>